<protein>
    <submittedName>
        <fullName evidence="2">Uncharacterized protein</fullName>
    </submittedName>
</protein>
<keyword evidence="3" id="KW-1185">Reference proteome</keyword>
<feature type="region of interest" description="Disordered" evidence="1">
    <location>
        <begin position="616"/>
        <end position="678"/>
    </location>
</feature>
<name>A0A2T7P067_POMCA</name>
<feature type="compositionally biased region" description="Polar residues" evidence="1">
    <location>
        <begin position="312"/>
        <end position="334"/>
    </location>
</feature>
<feature type="compositionally biased region" description="Basic and acidic residues" evidence="1">
    <location>
        <begin position="554"/>
        <end position="577"/>
    </location>
</feature>
<feature type="compositionally biased region" description="Polar residues" evidence="1">
    <location>
        <begin position="642"/>
        <end position="678"/>
    </location>
</feature>
<organism evidence="2 3">
    <name type="scientific">Pomacea canaliculata</name>
    <name type="common">Golden apple snail</name>
    <dbReference type="NCBI Taxonomy" id="400727"/>
    <lineage>
        <taxon>Eukaryota</taxon>
        <taxon>Metazoa</taxon>
        <taxon>Spiralia</taxon>
        <taxon>Lophotrochozoa</taxon>
        <taxon>Mollusca</taxon>
        <taxon>Gastropoda</taxon>
        <taxon>Caenogastropoda</taxon>
        <taxon>Architaenioglossa</taxon>
        <taxon>Ampullarioidea</taxon>
        <taxon>Ampullariidae</taxon>
        <taxon>Pomacea</taxon>
    </lineage>
</organism>
<feature type="region of interest" description="Disordered" evidence="1">
    <location>
        <begin position="156"/>
        <end position="430"/>
    </location>
</feature>
<feature type="compositionally biased region" description="Basic and acidic residues" evidence="1">
    <location>
        <begin position="337"/>
        <end position="346"/>
    </location>
</feature>
<feature type="compositionally biased region" description="Basic residues" evidence="1">
    <location>
        <begin position="234"/>
        <end position="250"/>
    </location>
</feature>
<feature type="compositionally biased region" description="Basic and acidic residues" evidence="1">
    <location>
        <begin position="220"/>
        <end position="233"/>
    </location>
</feature>
<feature type="compositionally biased region" description="Polar residues" evidence="1">
    <location>
        <begin position="65"/>
        <end position="77"/>
    </location>
</feature>
<feature type="region of interest" description="Disordered" evidence="1">
    <location>
        <begin position="42"/>
        <end position="90"/>
    </location>
</feature>
<feature type="compositionally biased region" description="Acidic residues" evidence="1">
    <location>
        <begin position="526"/>
        <end position="539"/>
    </location>
</feature>
<proteinExistence type="predicted"/>
<feature type="compositionally biased region" description="Basic and acidic residues" evidence="1">
    <location>
        <begin position="282"/>
        <end position="310"/>
    </location>
</feature>
<feature type="compositionally biased region" description="Basic and acidic residues" evidence="1">
    <location>
        <begin position="194"/>
        <end position="206"/>
    </location>
</feature>
<sequence>MTVTKTRDMTVTQTTDMTVTETRDMPVTQTTDMTVTETTDMPVTEGTLSADREREAACDEERDSLTSVDSNVTNDLTNKAPCDSHDLDFDQSLKKPETTESQLHDAVSNKMKDTSAPRLQDKLHWEHGTGATQAHDTPDEQTVELASISTGRYEYAKHEKAVDTHSPKEDTTTDSADTATNDTKCSGSDGTAASDRKCSQSKDTIAKNRQLPSRLPMVTAKEEETTKPSDGKGRKVSQRKARVASGRRPRQTATTDRDMIPTSTATGLDESQGVTKRQQKPWQDEGHKQATTEPRQPDEREDEPRIDHVTGQHLSATCTPFSGASSTGNATNGASKGRKDTRHEGTNENSAQGGTSTGRKRSKEGHDMGDLNNLSDNDNTDANSDLAGNAVNMSPSGGTRETKDVRKVCEDKGLEDTTTGKEPRSRRPRTSHVILEVQASVQRFESERRSIRALQQVRRAHMTNTLAHDLKLFRSLLLVGGSKHHKDTRFKTEGKKSRPSPIPKKLDKRKQLRCNGWNLQRRRSEVEEDIDKDMEEDSADLCPDPSTTPASPKHRGDTRVRPPSRIENHSETSKELSPRLLLREWQQEHHMKVQRSLVLAYSHHVSHQALPAIYHSGKQRSSYQSSQTNTSRPSRPSTTKSLWVSRSHSDSPMSTTRTDNLTSGTVSMNKGLTSGPNGVSRAQLSFIRRASSLVTSYGASHLYLDPISELTGFILSKDQLDGIGTL</sequence>
<feature type="region of interest" description="Disordered" evidence="1">
    <location>
        <begin position="482"/>
        <end position="577"/>
    </location>
</feature>
<dbReference type="Proteomes" id="UP000245119">
    <property type="component" value="Linkage Group LG8"/>
</dbReference>
<feature type="compositionally biased region" description="Low complexity" evidence="1">
    <location>
        <begin position="624"/>
        <end position="641"/>
    </location>
</feature>
<feature type="compositionally biased region" description="Low complexity" evidence="1">
    <location>
        <begin position="9"/>
        <end position="28"/>
    </location>
</feature>
<evidence type="ECO:0000256" key="1">
    <source>
        <dbReference type="SAM" id="MobiDB-lite"/>
    </source>
</evidence>
<feature type="compositionally biased region" description="Basic and acidic residues" evidence="1">
    <location>
        <begin position="400"/>
        <end position="425"/>
    </location>
</feature>
<feature type="compositionally biased region" description="Low complexity" evidence="1">
    <location>
        <begin position="173"/>
        <end position="183"/>
    </location>
</feature>
<feature type="compositionally biased region" description="Basic and acidic residues" evidence="1">
    <location>
        <begin position="156"/>
        <end position="171"/>
    </location>
</feature>
<feature type="region of interest" description="Disordered" evidence="1">
    <location>
        <begin position="1"/>
        <end position="28"/>
    </location>
</feature>
<comment type="caution">
    <text evidence="2">The sequence shown here is derived from an EMBL/GenBank/DDBJ whole genome shotgun (WGS) entry which is preliminary data.</text>
</comment>
<dbReference type="AlphaFoldDB" id="A0A2T7P067"/>
<dbReference type="EMBL" id="PZQS01000008">
    <property type="protein sequence ID" value="PVD26793.1"/>
    <property type="molecule type" value="Genomic_DNA"/>
</dbReference>
<feature type="compositionally biased region" description="Basic and acidic residues" evidence="1">
    <location>
        <begin position="50"/>
        <end position="59"/>
    </location>
</feature>
<accession>A0A2T7P067</accession>
<evidence type="ECO:0000313" key="3">
    <source>
        <dbReference type="Proteomes" id="UP000245119"/>
    </source>
</evidence>
<feature type="region of interest" description="Disordered" evidence="1">
    <location>
        <begin position="97"/>
        <end position="116"/>
    </location>
</feature>
<feature type="compositionally biased region" description="Low complexity" evidence="1">
    <location>
        <begin position="370"/>
        <end position="387"/>
    </location>
</feature>
<gene>
    <name evidence="2" type="ORF">C0Q70_14471</name>
</gene>
<reference evidence="2 3" key="1">
    <citation type="submission" date="2018-04" db="EMBL/GenBank/DDBJ databases">
        <title>The genome of golden apple snail Pomacea canaliculata provides insight into stress tolerance and invasive adaptation.</title>
        <authorList>
            <person name="Liu C."/>
            <person name="Liu B."/>
            <person name="Ren Y."/>
            <person name="Zhang Y."/>
            <person name="Wang H."/>
            <person name="Li S."/>
            <person name="Jiang F."/>
            <person name="Yin L."/>
            <person name="Zhang G."/>
            <person name="Qian W."/>
            <person name="Fan W."/>
        </authorList>
    </citation>
    <scope>NUCLEOTIDE SEQUENCE [LARGE SCALE GENOMIC DNA]</scope>
    <source>
        <strain evidence="2">SZHN2017</strain>
        <tissue evidence="2">Muscle</tissue>
    </source>
</reference>
<evidence type="ECO:0000313" key="2">
    <source>
        <dbReference type="EMBL" id="PVD26793.1"/>
    </source>
</evidence>